<name>A0A3P9H315_ORYLA</name>
<dbReference type="SMART" id="SM00032">
    <property type="entry name" value="CCP"/>
    <property type="match status" value="4"/>
</dbReference>
<evidence type="ECO:0000256" key="2">
    <source>
        <dbReference type="ARBA" id="ARBA00022659"/>
    </source>
</evidence>
<dbReference type="Gene3D" id="2.10.70.10">
    <property type="entry name" value="Complement Module, domain 1"/>
    <property type="match status" value="5"/>
</dbReference>
<feature type="domain" description="Sushi" evidence="7">
    <location>
        <begin position="91"/>
        <end position="154"/>
    </location>
</feature>
<organism evidence="8 9">
    <name type="scientific">Oryzias latipes</name>
    <name type="common">Japanese rice fish</name>
    <name type="synonym">Japanese killifish</name>
    <dbReference type="NCBI Taxonomy" id="8090"/>
    <lineage>
        <taxon>Eukaryota</taxon>
        <taxon>Metazoa</taxon>
        <taxon>Chordata</taxon>
        <taxon>Craniata</taxon>
        <taxon>Vertebrata</taxon>
        <taxon>Euteleostomi</taxon>
        <taxon>Actinopterygii</taxon>
        <taxon>Neopterygii</taxon>
        <taxon>Teleostei</taxon>
        <taxon>Neoteleostei</taxon>
        <taxon>Acanthomorphata</taxon>
        <taxon>Ovalentaria</taxon>
        <taxon>Atherinomorphae</taxon>
        <taxon>Beloniformes</taxon>
        <taxon>Adrianichthyidae</taxon>
        <taxon>Oryziinae</taxon>
        <taxon>Oryzias</taxon>
    </lineage>
</organism>
<dbReference type="Proteomes" id="UP000265200">
    <property type="component" value="Chromosome 4"/>
</dbReference>
<keyword evidence="3 6" id="KW-0732">Signal</keyword>
<keyword evidence="2 5" id="KW-0768">Sushi</keyword>
<evidence type="ECO:0000256" key="6">
    <source>
        <dbReference type="SAM" id="SignalP"/>
    </source>
</evidence>
<dbReference type="InterPro" id="IPR051503">
    <property type="entry name" value="ComplSys_Reg/VirEntry_Med"/>
</dbReference>
<evidence type="ECO:0000256" key="4">
    <source>
        <dbReference type="ARBA" id="ARBA00023157"/>
    </source>
</evidence>
<dbReference type="Pfam" id="PF00084">
    <property type="entry name" value="Sushi"/>
    <property type="match status" value="3"/>
</dbReference>
<dbReference type="PROSITE" id="PS50923">
    <property type="entry name" value="SUSHI"/>
    <property type="match status" value="3"/>
</dbReference>
<feature type="domain" description="Sushi" evidence="7">
    <location>
        <begin position="27"/>
        <end position="88"/>
    </location>
</feature>
<feature type="disulfide bond" evidence="5">
    <location>
        <begin position="59"/>
        <end position="86"/>
    </location>
</feature>
<reference evidence="8" key="4">
    <citation type="submission" date="2025-09" db="UniProtKB">
        <authorList>
            <consortium name="Ensembl"/>
        </authorList>
    </citation>
    <scope>IDENTIFICATION</scope>
    <source>
        <strain evidence="8">HSOK</strain>
    </source>
</reference>
<comment type="caution">
    <text evidence="5">Lacks conserved residue(s) required for the propagation of feature annotation.</text>
</comment>
<dbReference type="PANTHER" id="PTHR45785:SF2">
    <property type="entry name" value="COMPLEMENT FACTOR H-RELATED"/>
    <property type="match status" value="1"/>
</dbReference>
<feature type="domain" description="Sushi" evidence="7">
    <location>
        <begin position="155"/>
        <end position="210"/>
    </location>
</feature>
<sequence length="329" mass="37051">MYSVLLRLTFMPLLSRANLHLSSCSSTSCSRLPGVLNAYVSEQTRKDVYQLGETILFTCDTGFISDLPIKYVCSSEGWVTLRQESCYSSTASCEHPSAQGGLRINGLPENNSPIPPGHVLIFGCDDPDKRLNGSSVLICDRDGQWNKPVPSCEDASCKAPRLKSSTIQDGTYGNVIRFSCKSRSEILKGPTEIYCDESGKWSGEVPECKEVTCDTPQIAHGRVTDCPKVYKEDNYLTFVCDKNYKPADEKRSNIFYYNKTQFIYISPCTVTQEEMDRNNLQLLKDWLDKVYLEHNDHITFRCKSGKRHDGRVAMRQQCIEGVIQLPTCV</sequence>
<comment type="subcellular location">
    <subcellularLocation>
        <location evidence="1">Virion</location>
    </subcellularLocation>
</comment>
<dbReference type="AlphaFoldDB" id="A0A3P9H315"/>
<keyword evidence="4 5" id="KW-1015">Disulfide bond</keyword>
<feature type="chain" id="PRO_5018157390" description="Sushi domain-containing protein" evidence="6">
    <location>
        <begin position="18"/>
        <end position="329"/>
    </location>
</feature>
<dbReference type="Ensembl" id="ENSORLT00015011663.1">
    <property type="protein sequence ID" value="ENSORLP00015002022.1"/>
    <property type="gene ID" value="ENSORLG00015002681.1"/>
</dbReference>
<evidence type="ECO:0000313" key="8">
    <source>
        <dbReference type="Ensembl" id="ENSORLP00015002022.1"/>
    </source>
</evidence>
<dbReference type="CDD" id="cd00033">
    <property type="entry name" value="CCP"/>
    <property type="match status" value="2"/>
</dbReference>
<reference evidence="8" key="3">
    <citation type="submission" date="2025-08" db="UniProtKB">
        <authorList>
            <consortium name="Ensembl"/>
        </authorList>
    </citation>
    <scope>IDENTIFICATION</scope>
    <source>
        <strain evidence="8">HSOK</strain>
    </source>
</reference>
<evidence type="ECO:0000259" key="7">
    <source>
        <dbReference type="PROSITE" id="PS50923"/>
    </source>
</evidence>
<protein>
    <recommendedName>
        <fullName evidence="7">Sushi domain-containing protein</fullName>
    </recommendedName>
</protein>
<reference evidence="8 9" key="2">
    <citation type="submission" date="2017-04" db="EMBL/GenBank/DDBJ databases">
        <title>CpG methylation of centromeres and impact of large insertions on vertebrate speciation.</title>
        <authorList>
            <person name="Ichikawa K."/>
            <person name="Yoshimura J."/>
            <person name="Morishita S."/>
        </authorList>
    </citation>
    <scope>NUCLEOTIDE SEQUENCE</scope>
    <source>
        <strain evidence="8 9">HSOK</strain>
    </source>
</reference>
<dbReference type="InterPro" id="IPR035976">
    <property type="entry name" value="Sushi/SCR/CCP_sf"/>
</dbReference>
<accession>A0A3P9H315</accession>
<reference key="1">
    <citation type="journal article" date="2007" name="Nature">
        <title>The medaka draft genome and insights into vertebrate genome evolution.</title>
        <authorList>
            <person name="Kasahara M."/>
            <person name="Naruse K."/>
            <person name="Sasaki S."/>
            <person name="Nakatani Y."/>
            <person name="Qu W."/>
            <person name="Ahsan B."/>
            <person name="Yamada T."/>
            <person name="Nagayasu Y."/>
            <person name="Doi K."/>
            <person name="Kasai Y."/>
            <person name="Jindo T."/>
            <person name="Kobayashi D."/>
            <person name="Shimada A."/>
            <person name="Toyoda A."/>
            <person name="Kuroki Y."/>
            <person name="Fujiyama A."/>
            <person name="Sasaki T."/>
            <person name="Shimizu A."/>
            <person name="Asakawa S."/>
            <person name="Shimizu N."/>
            <person name="Hashimoto S."/>
            <person name="Yang J."/>
            <person name="Lee Y."/>
            <person name="Matsushima K."/>
            <person name="Sugano S."/>
            <person name="Sakaizumi M."/>
            <person name="Narita T."/>
            <person name="Ohishi K."/>
            <person name="Haga S."/>
            <person name="Ohta F."/>
            <person name="Nomoto H."/>
            <person name="Nogata K."/>
            <person name="Morishita T."/>
            <person name="Endo T."/>
            <person name="Shin-I T."/>
            <person name="Takeda H."/>
            <person name="Morishita S."/>
            <person name="Kohara Y."/>
        </authorList>
    </citation>
    <scope>NUCLEOTIDE SEQUENCE [LARGE SCALE GENOMIC DNA]</scope>
    <source>
        <strain>Hd-rR</strain>
    </source>
</reference>
<evidence type="ECO:0000256" key="5">
    <source>
        <dbReference type="PROSITE-ProRule" id="PRU00302"/>
    </source>
</evidence>
<dbReference type="SUPFAM" id="SSF57535">
    <property type="entry name" value="Complement control module/SCR domain"/>
    <property type="match status" value="5"/>
</dbReference>
<feature type="signal peptide" evidence="6">
    <location>
        <begin position="1"/>
        <end position="17"/>
    </location>
</feature>
<dbReference type="PANTHER" id="PTHR45785">
    <property type="entry name" value="COMPLEMENT FACTOR H-RELATED"/>
    <property type="match status" value="1"/>
</dbReference>
<dbReference type="InterPro" id="IPR000436">
    <property type="entry name" value="Sushi_SCR_CCP_dom"/>
</dbReference>
<proteinExistence type="predicted"/>
<evidence type="ECO:0000256" key="3">
    <source>
        <dbReference type="ARBA" id="ARBA00022729"/>
    </source>
</evidence>
<dbReference type="PROSITE" id="PS51257">
    <property type="entry name" value="PROKAR_LIPOPROTEIN"/>
    <property type="match status" value="1"/>
</dbReference>
<evidence type="ECO:0000313" key="9">
    <source>
        <dbReference type="Proteomes" id="UP000265200"/>
    </source>
</evidence>
<evidence type="ECO:0000256" key="1">
    <source>
        <dbReference type="ARBA" id="ARBA00004328"/>
    </source>
</evidence>